<dbReference type="PANTHER" id="PTHR30535">
    <property type="entry name" value="VITAMIN B12-BINDING PROTEIN"/>
    <property type="match status" value="1"/>
</dbReference>
<gene>
    <name evidence="4" type="ORF">NZH93_34400</name>
</gene>
<proteinExistence type="inferred from homology"/>
<organism evidence="4 5">
    <name type="scientific">Umezawaea endophytica</name>
    <dbReference type="NCBI Taxonomy" id="1654476"/>
    <lineage>
        <taxon>Bacteria</taxon>
        <taxon>Bacillati</taxon>
        <taxon>Actinomycetota</taxon>
        <taxon>Actinomycetes</taxon>
        <taxon>Pseudonocardiales</taxon>
        <taxon>Pseudonocardiaceae</taxon>
        <taxon>Umezawaea</taxon>
    </lineage>
</organism>
<dbReference type="AlphaFoldDB" id="A0A9X2VSE0"/>
<evidence type="ECO:0000256" key="1">
    <source>
        <dbReference type="ARBA" id="ARBA00008814"/>
    </source>
</evidence>
<comment type="similarity">
    <text evidence="1">Belongs to the bacterial solute-binding protein 8 family.</text>
</comment>
<evidence type="ECO:0000313" key="5">
    <source>
        <dbReference type="Proteomes" id="UP001141259"/>
    </source>
</evidence>
<dbReference type="EMBL" id="JANYMP010000021">
    <property type="protein sequence ID" value="MCS7481971.1"/>
    <property type="molecule type" value="Genomic_DNA"/>
</dbReference>
<keyword evidence="2" id="KW-0732">Signal</keyword>
<reference evidence="4" key="1">
    <citation type="submission" date="2022-08" db="EMBL/GenBank/DDBJ databases">
        <authorList>
            <person name="Tistechok S."/>
            <person name="Samborskyy M."/>
            <person name="Roman I."/>
        </authorList>
    </citation>
    <scope>NUCLEOTIDE SEQUENCE</scope>
    <source>
        <strain evidence="4">DSM 103496</strain>
    </source>
</reference>
<protein>
    <submittedName>
        <fullName evidence="4">ABC transporter substrate-binding protein</fullName>
    </submittedName>
</protein>
<dbReference type="Pfam" id="PF01497">
    <property type="entry name" value="Peripla_BP_2"/>
    <property type="match status" value="1"/>
</dbReference>
<dbReference type="InterPro" id="IPR050902">
    <property type="entry name" value="ABC_Transporter_SBP"/>
</dbReference>
<dbReference type="Gene3D" id="3.40.50.1980">
    <property type="entry name" value="Nitrogenase molybdenum iron protein domain"/>
    <property type="match status" value="2"/>
</dbReference>
<name>A0A9X2VSE0_9PSEU</name>
<feature type="domain" description="Fe/B12 periplasmic-binding" evidence="3">
    <location>
        <begin position="82"/>
        <end position="373"/>
    </location>
</feature>
<dbReference type="Proteomes" id="UP001141259">
    <property type="component" value="Unassembled WGS sequence"/>
</dbReference>
<evidence type="ECO:0000313" key="4">
    <source>
        <dbReference type="EMBL" id="MCS7481971.1"/>
    </source>
</evidence>
<feature type="signal peptide" evidence="2">
    <location>
        <begin position="1"/>
        <end position="32"/>
    </location>
</feature>
<keyword evidence="5" id="KW-1185">Reference proteome</keyword>
<sequence length="373" mass="39122">MHPHSPPARDHRRRKRVVGAVAVALSVLSLTAACGQGSTATSAASPTSSLIPVTAAPTAYPLTIDNCGRQVTFDKAPSRVVLLNGTSVGEVESFIALGIADRVLANSQSYGVSDDPAMVAKVSAVPTGGLTLNQNFEVPREQLLALKPDLVISTWAGGFDEKIGSVSRDQLAAAGINSFVTPVNCAFGDPAPRPEDEVRYKAQSVESSTELLLQLGRIFDVQQRAADHVTRSRADIAEVTGRVAGKPAKSVLVVYPGMSVMNSNGLPAVFGGGVYDDVIAKAGGTNPFGGKSFAELAEVNIEALASARVDVLVIGLFQATENAELLAEDLFKRFPQWEASRSKRFTSVSDSIYLGPLNAVAVRKIADAAHGAQ</sequence>
<dbReference type="SUPFAM" id="SSF53807">
    <property type="entry name" value="Helical backbone' metal receptor"/>
    <property type="match status" value="1"/>
</dbReference>
<comment type="caution">
    <text evidence="4">The sequence shown here is derived from an EMBL/GenBank/DDBJ whole genome shotgun (WGS) entry which is preliminary data.</text>
</comment>
<dbReference type="PROSITE" id="PS50983">
    <property type="entry name" value="FE_B12_PBP"/>
    <property type="match status" value="1"/>
</dbReference>
<evidence type="ECO:0000256" key="2">
    <source>
        <dbReference type="SAM" id="SignalP"/>
    </source>
</evidence>
<evidence type="ECO:0000259" key="3">
    <source>
        <dbReference type="PROSITE" id="PS50983"/>
    </source>
</evidence>
<dbReference type="InterPro" id="IPR002491">
    <property type="entry name" value="ABC_transptr_periplasmic_BD"/>
</dbReference>
<feature type="chain" id="PRO_5040827214" evidence="2">
    <location>
        <begin position="33"/>
        <end position="373"/>
    </location>
</feature>
<accession>A0A9X2VSE0</accession>
<dbReference type="PANTHER" id="PTHR30535:SF34">
    <property type="entry name" value="MOLYBDATE-BINDING PROTEIN MOLA"/>
    <property type="match status" value="1"/>
</dbReference>
<dbReference type="RefSeq" id="WP_259627456.1">
    <property type="nucleotide sequence ID" value="NZ_JANYMP010000021.1"/>
</dbReference>